<evidence type="ECO:0000313" key="2">
    <source>
        <dbReference type="Proteomes" id="UP001246858"/>
    </source>
</evidence>
<proteinExistence type="predicted"/>
<comment type="caution">
    <text evidence="1">The sequence shown here is derived from an EMBL/GenBank/DDBJ whole genome shotgun (WGS) entry which is preliminary data.</text>
</comment>
<dbReference type="Proteomes" id="UP001246858">
    <property type="component" value="Unassembled WGS sequence"/>
</dbReference>
<reference evidence="1" key="1">
    <citation type="submission" date="2023-07" db="EMBL/GenBank/DDBJ databases">
        <title>Sorghum-associated microbial communities from plants grown in Nebraska, USA.</title>
        <authorList>
            <person name="Schachtman D."/>
        </authorList>
    </citation>
    <scope>NUCLEOTIDE SEQUENCE</scope>
    <source>
        <strain evidence="1">2697</strain>
    </source>
</reference>
<accession>A0ACC6KTL1</accession>
<evidence type="ECO:0000313" key="1">
    <source>
        <dbReference type="EMBL" id="MDR6782489.1"/>
    </source>
</evidence>
<organism evidence="1 2">
    <name type="scientific">Pedobacter africanus</name>
    <dbReference type="NCBI Taxonomy" id="151894"/>
    <lineage>
        <taxon>Bacteria</taxon>
        <taxon>Pseudomonadati</taxon>
        <taxon>Bacteroidota</taxon>
        <taxon>Sphingobacteriia</taxon>
        <taxon>Sphingobacteriales</taxon>
        <taxon>Sphingobacteriaceae</taxon>
        <taxon>Pedobacter</taxon>
    </lineage>
</organism>
<protein>
    <submittedName>
        <fullName evidence="1">Uncharacterized protein</fullName>
    </submittedName>
</protein>
<gene>
    <name evidence="1" type="ORF">J2X78_001041</name>
</gene>
<dbReference type="EMBL" id="JAVDTF010000001">
    <property type="protein sequence ID" value="MDR6782489.1"/>
    <property type="molecule type" value="Genomic_DNA"/>
</dbReference>
<name>A0ACC6KTL1_9SPHI</name>
<sequence>MKIINRRTAILSLLAIAIVAFAGSFFFKFRRLLKKPDIGYLAGKQSLIGEIAETIIPATDTPGAKAAKVQDFIIKMIVECTEKRSQNNFIEGLKELEHYTLKTFGRDYLVCSVEQRMAVLVHFEDKENKNPIVHKIHHKLMGDTFIYLMKYYTVLGYCTSEAGATKALAYDYIPGTFEACISLTSHQKCWATE</sequence>
<keyword evidence="2" id="KW-1185">Reference proteome</keyword>